<protein>
    <submittedName>
        <fullName evidence="2">Tetratricopeptide repeat protein</fullName>
    </submittedName>
</protein>
<dbReference type="PANTHER" id="PTHR47691:SF3">
    <property type="entry name" value="HTH-TYPE TRANSCRIPTIONAL REGULATOR RV0890C-RELATED"/>
    <property type="match status" value="1"/>
</dbReference>
<reference evidence="2 3" key="1">
    <citation type="submission" date="2019-06" db="EMBL/GenBank/DDBJ databases">
        <title>Description of Kitasatospora acidophila sp. nov. isolated from pine grove soil, and reclassification of Streptomyces novaecaesareae to Kitasatospora novaeceasareae comb. nov.</title>
        <authorList>
            <person name="Kim M.J."/>
        </authorList>
    </citation>
    <scope>NUCLEOTIDE SEQUENCE [LARGE SCALE GENOMIC DNA]</scope>
    <source>
        <strain evidence="2 3">MMS16-CNU292</strain>
    </source>
</reference>
<dbReference type="Proteomes" id="UP000319103">
    <property type="component" value="Unassembled WGS sequence"/>
</dbReference>
<organism evidence="2 3">
    <name type="scientific">Kitasatospora acidiphila</name>
    <dbReference type="NCBI Taxonomy" id="2567942"/>
    <lineage>
        <taxon>Bacteria</taxon>
        <taxon>Bacillati</taxon>
        <taxon>Actinomycetota</taxon>
        <taxon>Actinomycetes</taxon>
        <taxon>Kitasatosporales</taxon>
        <taxon>Streptomycetaceae</taxon>
        <taxon>Kitasatospora</taxon>
    </lineage>
</organism>
<comment type="caution">
    <text evidence="2">The sequence shown here is derived from an EMBL/GenBank/DDBJ whole genome shotgun (WGS) entry which is preliminary data.</text>
</comment>
<dbReference type="PANTHER" id="PTHR47691">
    <property type="entry name" value="REGULATOR-RELATED"/>
    <property type="match status" value="1"/>
</dbReference>
<dbReference type="PRINTS" id="PR00364">
    <property type="entry name" value="DISEASERSIST"/>
</dbReference>
<dbReference type="SUPFAM" id="SSF48452">
    <property type="entry name" value="TPR-like"/>
    <property type="match status" value="1"/>
</dbReference>
<keyword evidence="3" id="KW-1185">Reference proteome</keyword>
<dbReference type="InterPro" id="IPR027417">
    <property type="entry name" value="P-loop_NTPase"/>
</dbReference>
<sequence>MPDPSRARDVSEFVRLLDEARINAGRPSYRTIAKRVGPLMRPPRVVAYSTVSDLFKVGRRRLDLDLVVAIVRSLGVAESEVARWREACVRVHADAKSGGPTGVFRQLPHDLSTFVGHERLLAELVAALTPRVAPSVPATAVAVVEGMAGVGKTQLAVHAAHALVRDGWYPDGQLYVNLRGFDPVDRPTDAATVLESFLRALEVPATQIPADPGERAAMFRDRVHDRRMLILLDNAADEDQVRDLIPAGPACRVLITSRRCLLRLDGAGRYVVEPFSAAEAVGLLARIAGDGRVAAEPEAARSVAARCGGLPLAVALSAARLRSRPLWTVADLDSRLRDGGLQKLGSDAVHHTVDLSYRHLAADTQSLFRALAAVPGPDFDVFVAAAVADLAASEAEALIEDLVDVHLVQQHLPGRYRMHDLVAAHSRAVAVGRAEEHDRAVERGLDYYLHLAIRAAECLAPGTAVTHPPVAWPPRSGPPLAGFAEAMAWLEDERPSLCAAIELAARTGRNQHAWRLPQALWWFLCTRGYMDDWDAANRLADAAAHALQDARARAHMAKCIGTASWRTGRGSAIEELTVARTLFHELGDVDAEAAAENLVGNAYNSLGNLREAVEHYRRSVELYRSSGRTDELYKPLGNIGNSLLDLGRYAEALPMLEEILDIVVARGIVGQDARARSHLGRALAGVGRFAEAATAFRTSADAAHRHGDSVVEALSLSGWALYRPGDHGMAEDRAIFLAALDLTPVAEHPETRTTVLNRYAVALRKSGDDSETDEILRTALELAIRYGVRRDEEISRSELAELHRATDPAFADAQLEQVRAIRAEMGMSADARIVV</sequence>
<dbReference type="Pfam" id="PF13424">
    <property type="entry name" value="TPR_12"/>
    <property type="match status" value="1"/>
</dbReference>
<dbReference type="Gene3D" id="1.10.10.10">
    <property type="entry name" value="Winged helix-like DNA-binding domain superfamily/Winged helix DNA-binding domain"/>
    <property type="match status" value="1"/>
</dbReference>
<feature type="repeat" description="TPR" evidence="1">
    <location>
        <begin position="593"/>
        <end position="626"/>
    </location>
</feature>
<dbReference type="SMART" id="SM00028">
    <property type="entry name" value="TPR"/>
    <property type="match status" value="3"/>
</dbReference>
<dbReference type="EMBL" id="VIGB01000003">
    <property type="protein sequence ID" value="TQF01743.1"/>
    <property type="molecule type" value="Genomic_DNA"/>
</dbReference>
<dbReference type="InterPro" id="IPR036388">
    <property type="entry name" value="WH-like_DNA-bd_sf"/>
</dbReference>
<evidence type="ECO:0000313" key="3">
    <source>
        <dbReference type="Proteomes" id="UP000319103"/>
    </source>
</evidence>
<dbReference type="Gene3D" id="1.25.40.10">
    <property type="entry name" value="Tetratricopeptide repeat domain"/>
    <property type="match status" value="2"/>
</dbReference>
<dbReference type="PROSITE" id="PS50005">
    <property type="entry name" value="TPR"/>
    <property type="match status" value="1"/>
</dbReference>
<dbReference type="GO" id="GO:0043531">
    <property type="term" value="F:ADP binding"/>
    <property type="evidence" value="ECO:0007669"/>
    <property type="project" value="InterPro"/>
</dbReference>
<dbReference type="InterPro" id="IPR011990">
    <property type="entry name" value="TPR-like_helical_dom_sf"/>
</dbReference>
<dbReference type="SUPFAM" id="SSF52540">
    <property type="entry name" value="P-loop containing nucleoside triphosphate hydrolases"/>
    <property type="match status" value="1"/>
</dbReference>
<dbReference type="Gene3D" id="3.40.50.300">
    <property type="entry name" value="P-loop containing nucleotide triphosphate hydrolases"/>
    <property type="match status" value="1"/>
</dbReference>
<name>A0A540VYB1_9ACTN</name>
<accession>A0A540VYB1</accession>
<dbReference type="AlphaFoldDB" id="A0A540VYB1"/>
<evidence type="ECO:0000313" key="2">
    <source>
        <dbReference type="EMBL" id="TQF01743.1"/>
    </source>
</evidence>
<evidence type="ECO:0000256" key="1">
    <source>
        <dbReference type="PROSITE-ProRule" id="PRU00339"/>
    </source>
</evidence>
<proteinExistence type="predicted"/>
<keyword evidence="1" id="KW-0802">TPR repeat</keyword>
<dbReference type="InterPro" id="IPR019734">
    <property type="entry name" value="TPR_rpt"/>
</dbReference>
<gene>
    <name evidence="2" type="ORF">E6W39_05120</name>
</gene>
<dbReference type="OrthoDB" id="3864200at2"/>